<sequence>MTLARFANAAADRKRHWTAVLVRVRETRFRSEFPRRQGTTGTLDRNTKALRSALREYYPAALEAFESLSDRDALAVLGRAPTPAEAARLSVAKIRSALKAAGRQRNLDTRALEIQTALRSEQLVAPPVVTAAFGATTRAAVAIIAKLNRQIADLEAELATHLRHTRTPISTAPYQDLVSFSAPGCSVSSGMTPTATPPPRLARITQEPHH</sequence>
<name>A0A7I7K273_9MYCO</name>
<evidence type="ECO:0000256" key="1">
    <source>
        <dbReference type="SAM" id="Coils"/>
    </source>
</evidence>
<organism evidence="3 4">
    <name type="scientific">Mycolicibacterium duvalii</name>
    <dbReference type="NCBI Taxonomy" id="39688"/>
    <lineage>
        <taxon>Bacteria</taxon>
        <taxon>Bacillati</taxon>
        <taxon>Actinomycetota</taxon>
        <taxon>Actinomycetes</taxon>
        <taxon>Mycobacteriales</taxon>
        <taxon>Mycobacteriaceae</taxon>
        <taxon>Mycolicibacterium</taxon>
    </lineage>
</organism>
<accession>A0A7I7K273</accession>
<gene>
    <name evidence="3" type="ORF">MDUV_30130</name>
</gene>
<keyword evidence="1" id="KW-0175">Coiled coil</keyword>
<dbReference type="KEGG" id="mdu:MDUV_30130"/>
<evidence type="ECO:0000256" key="2">
    <source>
        <dbReference type="SAM" id="MobiDB-lite"/>
    </source>
</evidence>
<dbReference type="EMBL" id="AP022563">
    <property type="protein sequence ID" value="BBX18153.1"/>
    <property type="molecule type" value="Genomic_DNA"/>
</dbReference>
<proteinExistence type="predicted"/>
<feature type="coiled-coil region" evidence="1">
    <location>
        <begin position="137"/>
        <end position="164"/>
    </location>
</feature>
<reference evidence="3 4" key="1">
    <citation type="journal article" date="2019" name="Emerg. Microbes Infect.">
        <title>Comprehensive subspecies identification of 175 nontuberculous mycobacteria species based on 7547 genomic profiles.</title>
        <authorList>
            <person name="Matsumoto Y."/>
            <person name="Kinjo T."/>
            <person name="Motooka D."/>
            <person name="Nabeya D."/>
            <person name="Jung N."/>
            <person name="Uechi K."/>
            <person name="Horii T."/>
            <person name="Iida T."/>
            <person name="Fujita J."/>
            <person name="Nakamura S."/>
        </authorList>
    </citation>
    <scope>NUCLEOTIDE SEQUENCE [LARGE SCALE GENOMIC DNA]</scope>
    <source>
        <strain evidence="3 4">JCM 6396</strain>
    </source>
</reference>
<dbReference type="Proteomes" id="UP000467006">
    <property type="component" value="Chromosome"/>
</dbReference>
<dbReference type="AlphaFoldDB" id="A0A7I7K273"/>
<keyword evidence="4" id="KW-1185">Reference proteome</keyword>
<feature type="region of interest" description="Disordered" evidence="2">
    <location>
        <begin position="189"/>
        <end position="210"/>
    </location>
</feature>
<evidence type="ECO:0000313" key="3">
    <source>
        <dbReference type="EMBL" id="BBX18153.1"/>
    </source>
</evidence>
<protein>
    <submittedName>
        <fullName evidence="3">Uncharacterized protein</fullName>
    </submittedName>
</protein>
<evidence type="ECO:0000313" key="4">
    <source>
        <dbReference type="Proteomes" id="UP000467006"/>
    </source>
</evidence>